<dbReference type="Proteomes" id="UP000027135">
    <property type="component" value="Unassembled WGS sequence"/>
</dbReference>
<dbReference type="AlphaFoldDB" id="A0A067QGJ2"/>
<feature type="region of interest" description="Disordered" evidence="1">
    <location>
        <begin position="1"/>
        <end position="53"/>
    </location>
</feature>
<organism evidence="2 3">
    <name type="scientific">Zootermopsis nevadensis</name>
    <name type="common">Dampwood termite</name>
    <dbReference type="NCBI Taxonomy" id="136037"/>
    <lineage>
        <taxon>Eukaryota</taxon>
        <taxon>Metazoa</taxon>
        <taxon>Ecdysozoa</taxon>
        <taxon>Arthropoda</taxon>
        <taxon>Hexapoda</taxon>
        <taxon>Insecta</taxon>
        <taxon>Pterygota</taxon>
        <taxon>Neoptera</taxon>
        <taxon>Polyneoptera</taxon>
        <taxon>Dictyoptera</taxon>
        <taxon>Blattodea</taxon>
        <taxon>Blattoidea</taxon>
        <taxon>Termitoidae</taxon>
        <taxon>Termopsidae</taxon>
        <taxon>Zootermopsis</taxon>
    </lineage>
</organism>
<protein>
    <submittedName>
        <fullName evidence="2">Uncharacterized protein</fullName>
    </submittedName>
</protein>
<evidence type="ECO:0000313" key="3">
    <source>
        <dbReference type="Proteomes" id="UP000027135"/>
    </source>
</evidence>
<evidence type="ECO:0000313" key="2">
    <source>
        <dbReference type="EMBL" id="KDQ65310.1"/>
    </source>
</evidence>
<evidence type="ECO:0000256" key="1">
    <source>
        <dbReference type="SAM" id="MobiDB-lite"/>
    </source>
</evidence>
<feature type="compositionally biased region" description="Basic and acidic residues" evidence="1">
    <location>
        <begin position="11"/>
        <end position="30"/>
    </location>
</feature>
<reference evidence="2 3" key="1">
    <citation type="journal article" date="2014" name="Nat. Commun.">
        <title>Molecular traces of alternative social organization in a termite genome.</title>
        <authorList>
            <person name="Terrapon N."/>
            <person name="Li C."/>
            <person name="Robertson H.M."/>
            <person name="Ji L."/>
            <person name="Meng X."/>
            <person name="Booth W."/>
            <person name="Chen Z."/>
            <person name="Childers C.P."/>
            <person name="Glastad K.M."/>
            <person name="Gokhale K."/>
            <person name="Gowin J."/>
            <person name="Gronenberg W."/>
            <person name="Hermansen R.A."/>
            <person name="Hu H."/>
            <person name="Hunt B.G."/>
            <person name="Huylmans A.K."/>
            <person name="Khalil S.M."/>
            <person name="Mitchell R.D."/>
            <person name="Munoz-Torres M.C."/>
            <person name="Mustard J.A."/>
            <person name="Pan H."/>
            <person name="Reese J.T."/>
            <person name="Scharf M.E."/>
            <person name="Sun F."/>
            <person name="Vogel H."/>
            <person name="Xiao J."/>
            <person name="Yang W."/>
            <person name="Yang Z."/>
            <person name="Yang Z."/>
            <person name="Zhou J."/>
            <person name="Zhu J."/>
            <person name="Brent C.S."/>
            <person name="Elsik C.G."/>
            <person name="Goodisman M.A."/>
            <person name="Liberles D.A."/>
            <person name="Roe R.M."/>
            <person name="Vargo E.L."/>
            <person name="Vilcinskas A."/>
            <person name="Wang J."/>
            <person name="Bornberg-Bauer E."/>
            <person name="Korb J."/>
            <person name="Zhang G."/>
            <person name="Liebig J."/>
        </authorList>
    </citation>
    <scope>NUCLEOTIDE SEQUENCE [LARGE SCALE GENOMIC DNA]</scope>
    <source>
        <tissue evidence="2">Whole organism</tissue>
    </source>
</reference>
<dbReference type="InParanoid" id="A0A067QGJ2"/>
<accession>A0A067QGJ2</accession>
<proteinExistence type="predicted"/>
<name>A0A067QGJ2_ZOONE</name>
<keyword evidence="3" id="KW-1185">Reference proteome</keyword>
<sequence length="53" mass="6312">MQRKLTPMRTRFKEYEDKRVEEAQRQKDSKGGSSNKTKMIREPFSFEDGIVCN</sequence>
<dbReference type="EMBL" id="KK894795">
    <property type="protein sequence ID" value="KDQ65310.1"/>
    <property type="molecule type" value="Genomic_DNA"/>
</dbReference>
<gene>
    <name evidence="2" type="ORF">L798_00026</name>
</gene>